<dbReference type="KEGG" id="gur:Gura_4100"/>
<name>A5G8X5_GEOUR</name>
<evidence type="ECO:0000313" key="4">
    <source>
        <dbReference type="EMBL" id="ABQ28243.1"/>
    </source>
</evidence>
<dbReference type="RefSeq" id="WP_011940879.1">
    <property type="nucleotide sequence ID" value="NC_009483.1"/>
</dbReference>
<dbReference type="GO" id="GO:0044780">
    <property type="term" value="P:bacterial-type flagellum assembly"/>
    <property type="evidence" value="ECO:0007669"/>
    <property type="project" value="InterPro"/>
</dbReference>
<evidence type="ECO:0000313" key="5">
    <source>
        <dbReference type="Proteomes" id="UP000006695"/>
    </source>
</evidence>
<dbReference type="InterPro" id="IPR036679">
    <property type="entry name" value="FlgN-like_sf"/>
</dbReference>
<proteinExistence type="inferred from homology"/>
<dbReference type="SUPFAM" id="SSF140566">
    <property type="entry name" value="FlgN-like"/>
    <property type="match status" value="1"/>
</dbReference>
<keyword evidence="5" id="KW-1185">Reference proteome</keyword>
<organism evidence="4 5">
    <name type="scientific">Geotalea uraniireducens (strain Rf4)</name>
    <name type="common">Geobacter uraniireducens</name>
    <dbReference type="NCBI Taxonomy" id="351605"/>
    <lineage>
        <taxon>Bacteria</taxon>
        <taxon>Pseudomonadati</taxon>
        <taxon>Thermodesulfobacteriota</taxon>
        <taxon>Desulfuromonadia</taxon>
        <taxon>Geobacterales</taxon>
        <taxon>Geobacteraceae</taxon>
        <taxon>Geotalea</taxon>
    </lineage>
</organism>
<dbReference type="InterPro" id="IPR007809">
    <property type="entry name" value="FlgN-like"/>
</dbReference>
<gene>
    <name evidence="4" type="ordered locus">Gura_4100</name>
</gene>
<evidence type="ECO:0008006" key="6">
    <source>
        <dbReference type="Google" id="ProtNLM"/>
    </source>
</evidence>
<evidence type="ECO:0000256" key="2">
    <source>
        <dbReference type="ARBA" id="ARBA00007703"/>
    </source>
</evidence>
<keyword evidence="3" id="KW-1005">Bacterial flagellum biogenesis</keyword>
<reference evidence="4 5" key="1">
    <citation type="submission" date="2007-05" db="EMBL/GenBank/DDBJ databases">
        <title>Complete sequence of Geobacter uraniireducens Rf4.</title>
        <authorList>
            <consortium name="US DOE Joint Genome Institute"/>
            <person name="Copeland A."/>
            <person name="Lucas S."/>
            <person name="Lapidus A."/>
            <person name="Barry K."/>
            <person name="Detter J.C."/>
            <person name="Glavina del Rio T."/>
            <person name="Hammon N."/>
            <person name="Israni S."/>
            <person name="Dalin E."/>
            <person name="Tice H."/>
            <person name="Pitluck S."/>
            <person name="Chertkov O."/>
            <person name="Brettin T."/>
            <person name="Bruce D."/>
            <person name="Han C."/>
            <person name="Schmutz J."/>
            <person name="Larimer F."/>
            <person name="Land M."/>
            <person name="Hauser L."/>
            <person name="Kyrpides N."/>
            <person name="Mikhailova N."/>
            <person name="Shelobolina E."/>
            <person name="Aklujkar M."/>
            <person name="Lovley D."/>
            <person name="Richardson P."/>
        </authorList>
    </citation>
    <scope>NUCLEOTIDE SEQUENCE [LARGE SCALE GENOMIC DNA]</scope>
    <source>
        <strain evidence="4 5">Rf4</strain>
    </source>
</reference>
<dbReference type="AlphaFoldDB" id="A5G8X5"/>
<comment type="function">
    <text evidence="1">Required for the efficient initiation of filament assembly.</text>
</comment>
<protein>
    <recommendedName>
        <fullName evidence="6">FlgN protein</fullName>
    </recommendedName>
</protein>
<comment type="similarity">
    <text evidence="2">Belongs to the FlgN family.</text>
</comment>
<dbReference type="Gene3D" id="1.20.58.300">
    <property type="entry name" value="FlgN-like"/>
    <property type="match status" value="1"/>
</dbReference>
<dbReference type="EMBL" id="CP000698">
    <property type="protein sequence ID" value="ABQ28243.1"/>
    <property type="molecule type" value="Genomic_DNA"/>
</dbReference>
<evidence type="ECO:0000256" key="1">
    <source>
        <dbReference type="ARBA" id="ARBA00002397"/>
    </source>
</evidence>
<accession>A5G8X5</accession>
<dbReference type="STRING" id="351605.Gura_4100"/>
<evidence type="ECO:0000256" key="3">
    <source>
        <dbReference type="ARBA" id="ARBA00022795"/>
    </source>
</evidence>
<sequence>MADSIPELIMALSEKGSMMDELLKLLEEEHRLIVKLDTANLETQMGKTRELFVRLERSGNLSRQLMKQLAAELGLPEAAGLSPLLPKVALPHRKTLMELQRKLLETGAALDHLMAFNRELLYGALRTVNRSLEFFGHLFSRSTTYGKAGQMLGAAPHARIICKEI</sequence>
<dbReference type="HOGENOM" id="CLU_136712_0_0_7"/>
<dbReference type="Proteomes" id="UP000006695">
    <property type="component" value="Chromosome"/>
</dbReference>
<dbReference type="Pfam" id="PF05130">
    <property type="entry name" value="FlgN"/>
    <property type="match status" value="1"/>
</dbReference>